<dbReference type="Proteomes" id="UP000789405">
    <property type="component" value="Unassembled WGS sequence"/>
</dbReference>
<dbReference type="EMBL" id="CAJVPY010007392">
    <property type="protein sequence ID" value="CAG8679817.1"/>
    <property type="molecule type" value="Genomic_DNA"/>
</dbReference>
<evidence type="ECO:0000313" key="2">
    <source>
        <dbReference type="Proteomes" id="UP000789405"/>
    </source>
</evidence>
<sequence>WKYKLPGDVGKEYCEDSNLRSNEKLEYCSGETEKAYVVFVLCILKGHLDHDIRFLRFVDKKNGGNCVKNELMKNGVSNVRKKNRIVGVISKMNIGTKESEREYTPDIQMICDEDLKGQGCKFNNTNEADKNSVVSDKYMNIDEYSAFDCNQRVDEDRMDWLI</sequence>
<keyword evidence="2" id="KW-1185">Reference proteome</keyword>
<accession>A0A9N9EM68</accession>
<protein>
    <submittedName>
        <fullName evidence="1">4473_t:CDS:1</fullName>
    </submittedName>
</protein>
<proteinExistence type="predicted"/>
<comment type="caution">
    <text evidence="1">The sequence shown here is derived from an EMBL/GenBank/DDBJ whole genome shotgun (WGS) entry which is preliminary data.</text>
</comment>
<reference evidence="1" key="1">
    <citation type="submission" date="2021-06" db="EMBL/GenBank/DDBJ databases">
        <authorList>
            <person name="Kallberg Y."/>
            <person name="Tangrot J."/>
            <person name="Rosling A."/>
        </authorList>
    </citation>
    <scope>NUCLEOTIDE SEQUENCE</scope>
    <source>
        <strain evidence="1">MA453B</strain>
    </source>
</reference>
<feature type="non-terminal residue" evidence="1">
    <location>
        <position position="1"/>
    </location>
</feature>
<name>A0A9N9EM68_9GLOM</name>
<evidence type="ECO:0000313" key="1">
    <source>
        <dbReference type="EMBL" id="CAG8679817.1"/>
    </source>
</evidence>
<dbReference type="AlphaFoldDB" id="A0A9N9EM68"/>
<organism evidence="1 2">
    <name type="scientific">Dentiscutata erythropus</name>
    <dbReference type="NCBI Taxonomy" id="1348616"/>
    <lineage>
        <taxon>Eukaryota</taxon>
        <taxon>Fungi</taxon>
        <taxon>Fungi incertae sedis</taxon>
        <taxon>Mucoromycota</taxon>
        <taxon>Glomeromycotina</taxon>
        <taxon>Glomeromycetes</taxon>
        <taxon>Diversisporales</taxon>
        <taxon>Gigasporaceae</taxon>
        <taxon>Dentiscutata</taxon>
    </lineage>
</organism>
<gene>
    <name evidence="1" type="ORF">DERYTH_LOCUS11734</name>
</gene>